<comment type="caution">
    <text evidence="3">The sequence shown here is derived from an EMBL/GenBank/DDBJ whole genome shotgun (WGS) entry which is preliminary data.</text>
</comment>
<name>A0A1V8SCX9_9PEZI</name>
<evidence type="ECO:0000313" key="4">
    <source>
        <dbReference type="Proteomes" id="UP000192596"/>
    </source>
</evidence>
<evidence type="ECO:0000256" key="2">
    <source>
        <dbReference type="SAM" id="SignalP"/>
    </source>
</evidence>
<dbReference type="OrthoDB" id="4094614at2759"/>
<keyword evidence="4" id="KW-1185">Reference proteome</keyword>
<dbReference type="PANTHER" id="PTHR35523:SF1">
    <property type="entry name" value="CELL WALL PROTEIN SED1"/>
    <property type="match status" value="1"/>
</dbReference>
<dbReference type="GO" id="GO:0005199">
    <property type="term" value="F:structural constituent of cell wall"/>
    <property type="evidence" value="ECO:0007669"/>
    <property type="project" value="InterPro"/>
</dbReference>
<dbReference type="PANTHER" id="PTHR35523">
    <property type="entry name" value="CELL WALL PROTEIN SED1"/>
    <property type="match status" value="1"/>
</dbReference>
<gene>
    <name evidence="3" type="ORF">B0A48_16979</name>
</gene>
<dbReference type="GO" id="GO:0009277">
    <property type="term" value="C:fungal-type cell wall"/>
    <property type="evidence" value="ECO:0007669"/>
    <property type="project" value="TreeGrafter"/>
</dbReference>
<feature type="chain" id="PRO_5012686690" description="Clock-controlled protein 6" evidence="2">
    <location>
        <begin position="25"/>
        <end position="169"/>
    </location>
</feature>
<organism evidence="3 4">
    <name type="scientific">Cryoendolithus antarcticus</name>
    <dbReference type="NCBI Taxonomy" id="1507870"/>
    <lineage>
        <taxon>Eukaryota</taxon>
        <taxon>Fungi</taxon>
        <taxon>Dikarya</taxon>
        <taxon>Ascomycota</taxon>
        <taxon>Pezizomycotina</taxon>
        <taxon>Dothideomycetes</taxon>
        <taxon>Dothideomycetidae</taxon>
        <taxon>Cladosporiales</taxon>
        <taxon>Cladosporiaceae</taxon>
        <taxon>Cryoendolithus</taxon>
    </lineage>
</organism>
<accession>A0A1V8SCX9</accession>
<evidence type="ECO:0000313" key="3">
    <source>
        <dbReference type="EMBL" id="OQN97005.1"/>
    </source>
</evidence>
<protein>
    <recommendedName>
        <fullName evidence="5">Clock-controlled protein 6</fullName>
    </recommendedName>
</protein>
<dbReference type="EMBL" id="NAJO01000059">
    <property type="protein sequence ID" value="OQN97005.1"/>
    <property type="molecule type" value="Genomic_DNA"/>
</dbReference>
<keyword evidence="2" id="KW-0732">Signal</keyword>
<sequence length="169" mass="16529">MRSSIIAASFAAVASASWAPPANGTAPVYVTDVVTAYTTYCPEATHITHAGQTYTVSSATTLTITNCPGGCTITRPVTSSTPVAPVPYTSPVAPVPYTTPVAPAPVPSGASPAPPANGTVPVYPTGTAAPTKSTSTPSASPIVPYTGAASKVSAGVAGLLAVFGLAALL</sequence>
<evidence type="ECO:0000256" key="1">
    <source>
        <dbReference type="SAM" id="MobiDB-lite"/>
    </source>
</evidence>
<feature type="region of interest" description="Disordered" evidence="1">
    <location>
        <begin position="108"/>
        <end position="139"/>
    </location>
</feature>
<feature type="signal peptide" evidence="2">
    <location>
        <begin position="1"/>
        <end position="24"/>
    </location>
</feature>
<dbReference type="InterPro" id="IPR038843">
    <property type="entry name" value="Sed1/Spi1"/>
</dbReference>
<evidence type="ECO:0008006" key="5">
    <source>
        <dbReference type="Google" id="ProtNLM"/>
    </source>
</evidence>
<feature type="compositionally biased region" description="Low complexity" evidence="1">
    <location>
        <begin position="124"/>
        <end position="139"/>
    </location>
</feature>
<dbReference type="GO" id="GO:0031505">
    <property type="term" value="P:fungal-type cell wall organization"/>
    <property type="evidence" value="ECO:0007669"/>
    <property type="project" value="InterPro"/>
</dbReference>
<dbReference type="AlphaFoldDB" id="A0A1V8SCX9"/>
<reference evidence="4" key="1">
    <citation type="submission" date="2017-03" db="EMBL/GenBank/DDBJ databases">
        <title>Genomes of endolithic fungi from Antarctica.</title>
        <authorList>
            <person name="Coleine C."/>
            <person name="Masonjones S."/>
            <person name="Stajich J.E."/>
        </authorList>
    </citation>
    <scope>NUCLEOTIDE SEQUENCE [LARGE SCALE GENOMIC DNA]</scope>
    <source>
        <strain evidence="4">CCFEE 5527</strain>
    </source>
</reference>
<dbReference type="STRING" id="1507870.A0A1V8SCX9"/>
<dbReference type="Proteomes" id="UP000192596">
    <property type="component" value="Unassembled WGS sequence"/>
</dbReference>
<dbReference type="InParanoid" id="A0A1V8SCX9"/>
<proteinExistence type="predicted"/>